<evidence type="ECO:0000313" key="2">
    <source>
        <dbReference type="EMBL" id="KAJ7629334.1"/>
    </source>
</evidence>
<dbReference type="AlphaFoldDB" id="A0AAD7BSR6"/>
<sequence length="94" mass="10284">MTSQRINEFPQDLGGRNQAPPKPSQRPKDYPQPGYQTAQYPSSMSAPSVPRSPDGITGHRITMAMSQRPPQSGGPQQPRPGHADPRYPSNGRGY</sequence>
<feature type="compositionally biased region" description="Polar residues" evidence="1">
    <location>
        <begin position="34"/>
        <end position="46"/>
    </location>
</feature>
<reference evidence="2" key="1">
    <citation type="submission" date="2023-03" db="EMBL/GenBank/DDBJ databases">
        <title>Massive genome expansion in bonnet fungi (Mycena s.s.) driven by repeated elements and novel gene families across ecological guilds.</title>
        <authorList>
            <consortium name="Lawrence Berkeley National Laboratory"/>
            <person name="Harder C.B."/>
            <person name="Miyauchi S."/>
            <person name="Viragh M."/>
            <person name="Kuo A."/>
            <person name="Thoen E."/>
            <person name="Andreopoulos B."/>
            <person name="Lu D."/>
            <person name="Skrede I."/>
            <person name="Drula E."/>
            <person name="Henrissat B."/>
            <person name="Morin E."/>
            <person name="Kohler A."/>
            <person name="Barry K."/>
            <person name="LaButti K."/>
            <person name="Morin E."/>
            <person name="Salamov A."/>
            <person name="Lipzen A."/>
            <person name="Mereny Z."/>
            <person name="Hegedus B."/>
            <person name="Baldrian P."/>
            <person name="Stursova M."/>
            <person name="Weitz H."/>
            <person name="Taylor A."/>
            <person name="Grigoriev I.V."/>
            <person name="Nagy L.G."/>
            <person name="Martin F."/>
            <person name="Kauserud H."/>
        </authorList>
    </citation>
    <scope>NUCLEOTIDE SEQUENCE</scope>
    <source>
        <strain evidence="2">CBHHK067</strain>
    </source>
</reference>
<gene>
    <name evidence="2" type="ORF">B0H17DRAFT_549441</name>
</gene>
<keyword evidence="3" id="KW-1185">Reference proteome</keyword>
<evidence type="ECO:0000256" key="1">
    <source>
        <dbReference type="SAM" id="MobiDB-lite"/>
    </source>
</evidence>
<accession>A0AAD7BSR6</accession>
<name>A0AAD7BSR6_MYCRO</name>
<feature type="region of interest" description="Disordered" evidence="1">
    <location>
        <begin position="1"/>
        <end position="94"/>
    </location>
</feature>
<evidence type="ECO:0000313" key="3">
    <source>
        <dbReference type="Proteomes" id="UP001221757"/>
    </source>
</evidence>
<proteinExistence type="predicted"/>
<protein>
    <submittedName>
        <fullName evidence="2">Uncharacterized protein</fullName>
    </submittedName>
</protein>
<dbReference type="Proteomes" id="UP001221757">
    <property type="component" value="Unassembled WGS sequence"/>
</dbReference>
<dbReference type="EMBL" id="JARKIE010000544">
    <property type="protein sequence ID" value="KAJ7629334.1"/>
    <property type="molecule type" value="Genomic_DNA"/>
</dbReference>
<feature type="compositionally biased region" description="Low complexity" evidence="1">
    <location>
        <begin position="66"/>
        <end position="80"/>
    </location>
</feature>
<comment type="caution">
    <text evidence="2">The sequence shown here is derived from an EMBL/GenBank/DDBJ whole genome shotgun (WGS) entry which is preliminary data.</text>
</comment>
<organism evidence="2 3">
    <name type="scientific">Mycena rosella</name>
    <name type="common">Pink bonnet</name>
    <name type="synonym">Agaricus rosellus</name>
    <dbReference type="NCBI Taxonomy" id="1033263"/>
    <lineage>
        <taxon>Eukaryota</taxon>
        <taxon>Fungi</taxon>
        <taxon>Dikarya</taxon>
        <taxon>Basidiomycota</taxon>
        <taxon>Agaricomycotina</taxon>
        <taxon>Agaricomycetes</taxon>
        <taxon>Agaricomycetidae</taxon>
        <taxon>Agaricales</taxon>
        <taxon>Marasmiineae</taxon>
        <taxon>Mycenaceae</taxon>
        <taxon>Mycena</taxon>
    </lineage>
</organism>